<sequence>MITSLHIENFALIEKLNINFVDGFSIITGETGAGKSILLGALGLVLGKRADLSSLKNCDEKCVVEANFSIGKYNLKSLFEANDLDFEEETIIRREILPSGKSRAFVNDSPVNLQQLQDLSLRLIDIHSQHQTLELSNDDFQFNILDSIAGNQSLLSDFYTLLKLYKTKKTKLESKKSNFFDFLKEKDYNEFLHQELVAANLKSGDLEHLEKTYEALNNVEFIKENLDKLLVLANEDEYGLIKNLKEFKAVLLKNSSFSANYQLLSDRVNSILIEFDDVVKELERESESLLNDPEQLELINQKLQLIYILQKKHQVITVDELIEIQNELQNKIYTLTSLEDEIASLELEINTLETQLDDFAAKISNSRREVIPVLNEKLILILGQLGMPNVRFKIEIGPSNDYHYNGKDNIQFLFSANKGTDFGTLKKVASGGEMSRIMLAVKFILSQYSKLPTIIFDEIDTGVSGDIANKMGEIMKSMSQRMQVFAITHLPQIAAKGNSHFKVYKSIIGETTVSELKSLNPEERIIEIAEMLSGKQISESALNHAKALLN</sequence>
<reference evidence="12 13" key="1">
    <citation type="submission" date="2024-03" db="EMBL/GenBank/DDBJ databases">
        <title>Two novel species of the genus Flavobacterium exhibiting potentially degradation of complex polysaccharides.</title>
        <authorList>
            <person name="Lian X."/>
        </authorList>
    </citation>
    <scope>NUCLEOTIDE SEQUENCE [LARGE SCALE GENOMIC DNA]</scope>
    <source>
        <strain evidence="13">j3</strain>
    </source>
</reference>
<evidence type="ECO:0000313" key="13">
    <source>
        <dbReference type="Proteomes" id="UP001460072"/>
    </source>
</evidence>
<comment type="function">
    <text evidence="1 9">May be involved in recombinational repair of damaged DNA.</text>
</comment>
<dbReference type="Pfam" id="PF02463">
    <property type="entry name" value="SMC_N"/>
    <property type="match status" value="1"/>
</dbReference>
<comment type="caution">
    <text evidence="12">The sequence shown here is derived from an EMBL/GenBank/DDBJ whole genome shotgun (WGS) entry which is preliminary data.</text>
</comment>
<dbReference type="CDD" id="cd03241">
    <property type="entry name" value="ABC_RecN"/>
    <property type="match status" value="1"/>
</dbReference>
<dbReference type="InterPro" id="IPR003395">
    <property type="entry name" value="RecF/RecN/SMC_N"/>
</dbReference>
<dbReference type="RefSeq" id="WP_342696554.1">
    <property type="nucleotide sequence ID" value="NZ_JBCGDO010000017.1"/>
</dbReference>
<feature type="coiled-coil region" evidence="10">
    <location>
        <begin position="321"/>
        <end position="369"/>
    </location>
</feature>
<evidence type="ECO:0000256" key="8">
    <source>
        <dbReference type="ARBA" id="ARBA00033408"/>
    </source>
</evidence>
<dbReference type="EMBL" id="JBCGDO010000017">
    <property type="protein sequence ID" value="MEM0543360.1"/>
    <property type="molecule type" value="Genomic_DNA"/>
</dbReference>
<name>A0ABU9N6M2_9FLAO</name>
<protein>
    <recommendedName>
        <fullName evidence="3 9">DNA repair protein RecN</fullName>
    </recommendedName>
    <alternativeName>
        <fullName evidence="8 9">Recombination protein N</fullName>
    </alternativeName>
</protein>
<proteinExistence type="inferred from homology"/>
<keyword evidence="4" id="KW-0547">Nucleotide-binding</keyword>
<evidence type="ECO:0000259" key="11">
    <source>
        <dbReference type="Pfam" id="PF02463"/>
    </source>
</evidence>
<dbReference type="Proteomes" id="UP001460072">
    <property type="component" value="Unassembled WGS sequence"/>
</dbReference>
<evidence type="ECO:0000256" key="9">
    <source>
        <dbReference type="PIRNR" id="PIRNR003128"/>
    </source>
</evidence>
<organism evidence="12 13">
    <name type="scientific">Flavobacterium aureirubrum</name>
    <dbReference type="NCBI Taxonomy" id="3133147"/>
    <lineage>
        <taxon>Bacteria</taxon>
        <taxon>Pseudomonadati</taxon>
        <taxon>Bacteroidota</taxon>
        <taxon>Flavobacteriia</taxon>
        <taxon>Flavobacteriales</taxon>
        <taxon>Flavobacteriaceae</taxon>
        <taxon>Flavobacterium</taxon>
    </lineage>
</organism>
<keyword evidence="7 9" id="KW-0234">DNA repair</keyword>
<evidence type="ECO:0000256" key="7">
    <source>
        <dbReference type="ARBA" id="ARBA00023204"/>
    </source>
</evidence>
<evidence type="ECO:0000256" key="6">
    <source>
        <dbReference type="ARBA" id="ARBA00022840"/>
    </source>
</evidence>
<dbReference type="PANTHER" id="PTHR11059">
    <property type="entry name" value="DNA REPAIR PROTEIN RECN"/>
    <property type="match status" value="1"/>
</dbReference>
<evidence type="ECO:0000256" key="1">
    <source>
        <dbReference type="ARBA" id="ARBA00003618"/>
    </source>
</evidence>
<keyword evidence="5 9" id="KW-0227">DNA damage</keyword>
<keyword evidence="10" id="KW-0175">Coiled coil</keyword>
<gene>
    <name evidence="12" type="primary">recN</name>
    <name evidence="12" type="ORF">WFZ85_12095</name>
</gene>
<keyword evidence="6" id="KW-0067">ATP-binding</keyword>
<evidence type="ECO:0000256" key="4">
    <source>
        <dbReference type="ARBA" id="ARBA00022741"/>
    </source>
</evidence>
<dbReference type="InterPro" id="IPR004604">
    <property type="entry name" value="DNA_recomb/repair_RecN"/>
</dbReference>
<dbReference type="InterPro" id="IPR027417">
    <property type="entry name" value="P-loop_NTPase"/>
</dbReference>
<comment type="similarity">
    <text evidence="2 9">Belongs to the RecN family.</text>
</comment>
<evidence type="ECO:0000256" key="2">
    <source>
        <dbReference type="ARBA" id="ARBA00009441"/>
    </source>
</evidence>
<evidence type="ECO:0000256" key="3">
    <source>
        <dbReference type="ARBA" id="ARBA00021315"/>
    </source>
</evidence>
<keyword evidence="13" id="KW-1185">Reference proteome</keyword>
<dbReference type="PIRSF" id="PIRSF003128">
    <property type="entry name" value="RecN"/>
    <property type="match status" value="1"/>
</dbReference>
<dbReference type="SUPFAM" id="SSF52540">
    <property type="entry name" value="P-loop containing nucleoside triphosphate hydrolases"/>
    <property type="match status" value="1"/>
</dbReference>
<evidence type="ECO:0000256" key="5">
    <source>
        <dbReference type="ARBA" id="ARBA00022763"/>
    </source>
</evidence>
<evidence type="ECO:0000313" key="12">
    <source>
        <dbReference type="EMBL" id="MEM0543360.1"/>
    </source>
</evidence>
<dbReference type="PANTHER" id="PTHR11059:SF0">
    <property type="entry name" value="DNA REPAIR PROTEIN RECN"/>
    <property type="match status" value="1"/>
</dbReference>
<evidence type="ECO:0000256" key="10">
    <source>
        <dbReference type="SAM" id="Coils"/>
    </source>
</evidence>
<feature type="domain" description="RecF/RecN/SMC N-terminal" evidence="11">
    <location>
        <begin position="1"/>
        <end position="505"/>
    </location>
</feature>
<dbReference type="NCBIfam" id="TIGR00634">
    <property type="entry name" value="recN"/>
    <property type="match status" value="1"/>
</dbReference>
<accession>A0ABU9N6M2</accession>
<dbReference type="Gene3D" id="3.40.50.300">
    <property type="entry name" value="P-loop containing nucleotide triphosphate hydrolases"/>
    <property type="match status" value="2"/>
</dbReference>